<dbReference type="RefSeq" id="WP_283832963.1">
    <property type="nucleotide sequence ID" value="NZ_JASJEU010000024.1"/>
</dbReference>
<feature type="domain" description="SH3b" evidence="1">
    <location>
        <begin position="189"/>
        <end position="256"/>
    </location>
</feature>
<dbReference type="Proteomes" id="UP001232750">
    <property type="component" value="Unassembled WGS sequence"/>
</dbReference>
<dbReference type="InterPro" id="IPR057370">
    <property type="entry name" value="ELLD"/>
</dbReference>
<sequence length="263" mass="28256">MGCANVAATLHHHKCTHPWHGYTQGPGRWGDGEGTCPVEVDGRTYHLQQGDGDCSSTVVECWKVALEGTPYEGALDTATYTGNMRSVFVGSGLFEWHPMGDGYVAQRGDIYLNEANHTAMCQSAEPDMLSEFLSNEHGTITGGAVGDQTGYESVVREYYDFPWDGILAYNGKADSAVQGGHTPVPNVSGGSYECVVDILNVRGAPSLAGSVVASYTHGETVVLDDWSKEADGYLWGRYTSYSGAVRYIAIGTSDGGETYLRKL</sequence>
<proteinExistence type="predicted"/>
<dbReference type="InterPro" id="IPR003646">
    <property type="entry name" value="SH3-like_bac-type"/>
</dbReference>
<name>A0ABT7DPY8_9ACTN</name>
<organism evidence="2 3">
    <name type="scientific">Gordonibacter faecis</name>
    <dbReference type="NCBI Taxonomy" id="3047475"/>
    <lineage>
        <taxon>Bacteria</taxon>
        <taxon>Bacillati</taxon>
        <taxon>Actinomycetota</taxon>
        <taxon>Coriobacteriia</taxon>
        <taxon>Eggerthellales</taxon>
        <taxon>Eggerthellaceae</taxon>
        <taxon>Gordonibacter</taxon>
    </lineage>
</organism>
<evidence type="ECO:0000259" key="1">
    <source>
        <dbReference type="SMART" id="SM00287"/>
    </source>
</evidence>
<comment type="caution">
    <text evidence="2">The sequence shown here is derived from an EMBL/GenBank/DDBJ whole genome shotgun (WGS) entry which is preliminary data.</text>
</comment>
<dbReference type="EMBL" id="JASJEU010000024">
    <property type="protein sequence ID" value="MDJ1651615.1"/>
    <property type="molecule type" value="Genomic_DNA"/>
</dbReference>
<protein>
    <recommendedName>
        <fullName evidence="1">SH3b domain-containing protein</fullName>
    </recommendedName>
</protein>
<reference evidence="2 3" key="1">
    <citation type="submission" date="2023-05" db="EMBL/GenBank/DDBJ databases">
        <title>Gordonibacter KGMB12511T sp. nov., isolated from faeces of healthy Korean.</title>
        <authorList>
            <person name="Kim H.S."/>
            <person name="Kim J.-S."/>
            <person name="Suh M.K."/>
            <person name="Eom M.K."/>
            <person name="Do H.E."/>
            <person name="Lee J.-S."/>
        </authorList>
    </citation>
    <scope>NUCLEOTIDE SEQUENCE [LARGE SCALE GENOMIC DNA]</scope>
    <source>
        <strain evidence="2 3">KGMB12511</strain>
    </source>
</reference>
<evidence type="ECO:0000313" key="3">
    <source>
        <dbReference type="Proteomes" id="UP001232750"/>
    </source>
</evidence>
<keyword evidence="3" id="KW-1185">Reference proteome</keyword>
<gene>
    <name evidence="2" type="ORF">QNJ86_12445</name>
</gene>
<dbReference type="SMART" id="SM00287">
    <property type="entry name" value="SH3b"/>
    <property type="match status" value="1"/>
</dbReference>
<evidence type="ECO:0000313" key="2">
    <source>
        <dbReference type="EMBL" id="MDJ1651615.1"/>
    </source>
</evidence>
<accession>A0ABT7DPY8</accession>
<dbReference type="Pfam" id="PF25309">
    <property type="entry name" value="ELLD"/>
    <property type="match status" value="2"/>
</dbReference>
<dbReference type="Gene3D" id="2.30.30.40">
    <property type="entry name" value="SH3 Domains"/>
    <property type="match status" value="1"/>
</dbReference>